<accession>A0AAW0WG81</accession>
<feature type="region of interest" description="Disordered" evidence="1">
    <location>
        <begin position="74"/>
        <end position="101"/>
    </location>
</feature>
<feature type="compositionally biased region" description="Polar residues" evidence="1">
    <location>
        <begin position="90"/>
        <end position="101"/>
    </location>
</feature>
<organism evidence="2 3">
    <name type="scientific">Cherax quadricarinatus</name>
    <name type="common">Australian red claw crayfish</name>
    <dbReference type="NCBI Taxonomy" id="27406"/>
    <lineage>
        <taxon>Eukaryota</taxon>
        <taxon>Metazoa</taxon>
        <taxon>Ecdysozoa</taxon>
        <taxon>Arthropoda</taxon>
        <taxon>Crustacea</taxon>
        <taxon>Multicrustacea</taxon>
        <taxon>Malacostraca</taxon>
        <taxon>Eumalacostraca</taxon>
        <taxon>Eucarida</taxon>
        <taxon>Decapoda</taxon>
        <taxon>Pleocyemata</taxon>
        <taxon>Astacidea</taxon>
        <taxon>Parastacoidea</taxon>
        <taxon>Parastacidae</taxon>
        <taxon>Cherax</taxon>
    </lineage>
</organism>
<evidence type="ECO:0000313" key="3">
    <source>
        <dbReference type="Proteomes" id="UP001445076"/>
    </source>
</evidence>
<proteinExistence type="predicted"/>
<protein>
    <submittedName>
        <fullName evidence="2">Uncharacterized protein</fullName>
    </submittedName>
</protein>
<name>A0AAW0WG81_CHEQU</name>
<sequence length="180" mass="20127">QVLRVEKKLSSALKRKTNRLNTNVHRDVKRIRTALLTLGLARISPTYPDATDDTRTGKSRTWFRSLSSLEIKPSITSLPPANGLPHPTCQPKTTRSASQPHLGSVEELETVSNINILLDMVETIVQEHNAMAAEDMEDEMRHIVEDHHTPEDEDMESFAASTQKLPGAMESGHINHSFIN</sequence>
<keyword evidence="3" id="KW-1185">Reference proteome</keyword>
<evidence type="ECO:0000256" key="1">
    <source>
        <dbReference type="SAM" id="MobiDB-lite"/>
    </source>
</evidence>
<evidence type="ECO:0000313" key="2">
    <source>
        <dbReference type="EMBL" id="KAK8731072.1"/>
    </source>
</evidence>
<dbReference type="EMBL" id="JARKIK010000062">
    <property type="protein sequence ID" value="KAK8731072.1"/>
    <property type="molecule type" value="Genomic_DNA"/>
</dbReference>
<comment type="caution">
    <text evidence="2">The sequence shown here is derived from an EMBL/GenBank/DDBJ whole genome shotgun (WGS) entry which is preliminary data.</text>
</comment>
<feature type="non-terminal residue" evidence="2">
    <location>
        <position position="1"/>
    </location>
</feature>
<dbReference type="AlphaFoldDB" id="A0AAW0WG81"/>
<dbReference type="Proteomes" id="UP001445076">
    <property type="component" value="Unassembled WGS sequence"/>
</dbReference>
<reference evidence="2 3" key="1">
    <citation type="journal article" date="2024" name="BMC Genomics">
        <title>Genome assembly of redclaw crayfish (Cherax quadricarinatus) provides insights into its immune adaptation and hypoxia tolerance.</title>
        <authorList>
            <person name="Liu Z."/>
            <person name="Zheng J."/>
            <person name="Li H."/>
            <person name="Fang K."/>
            <person name="Wang S."/>
            <person name="He J."/>
            <person name="Zhou D."/>
            <person name="Weng S."/>
            <person name="Chi M."/>
            <person name="Gu Z."/>
            <person name="He J."/>
            <person name="Li F."/>
            <person name="Wang M."/>
        </authorList>
    </citation>
    <scope>NUCLEOTIDE SEQUENCE [LARGE SCALE GENOMIC DNA]</scope>
    <source>
        <strain evidence="2">ZL_2023a</strain>
    </source>
</reference>
<feature type="non-terminal residue" evidence="2">
    <location>
        <position position="180"/>
    </location>
</feature>
<gene>
    <name evidence="2" type="ORF">OTU49_007788</name>
</gene>